<dbReference type="Proteomes" id="UP000516437">
    <property type="component" value="Chromosome 5"/>
</dbReference>
<dbReference type="OrthoDB" id="18703at2759"/>
<comment type="caution">
    <text evidence="2">The sequence shown here is derived from an EMBL/GenBank/DDBJ whole genome shotgun (WGS) entry which is preliminary data.</text>
</comment>
<name>A0A6A1VI03_9ROSI</name>
<dbReference type="AlphaFoldDB" id="A0A6A1VI03"/>
<proteinExistence type="predicted"/>
<accession>A0A6A1VI03</accession>
<feature type="region of interest" description="Disordered" evidence="1">
    <location>
        <begin position="167"/>
        <end position="204"/>
    </location>
</feature>
<evidence type="ECO:0000313" key="2">
    <source>
        <dbReference type="EMBL" id="KAB1212303.1"/>
    </source>
</evidence>
<sequence>MGGVELKLDFKLGDKSIYANFALLQIHSWFRHCQSVFDLPARKLEVFNYGQVTLNADLKFEKKCQFYGKVREVVSALSAQRAIGKFLPELKAPRQPTPATELKLNCKLRQKLICKLQFLCTMLLKHVFGNNGFIILSLKEGRQLNTVLNHPAFLSDPLAAIHQHLQSTQLVTDEKPKKKANKNEGRKRKGKRSMASNGTQSMVM</sequence>
<organism evidence="2 3">
    <name type="scientific">Morella rubra</name>
    <name type="common">Chinese bayberry</name>
    <dbReference type="NCBI Taxonomy" id="262757"/>
    <lineage>
        <taxon>Eukaryota</taxon>
        <taxon>Viridiplantae</taxon>
        <taxon>Streptophyta</taxon>
        <taxon>Embryophyta</taxon>
        <taxon>Tracheophyta</taxon>
        <taxon>Spermatophyta</taxon>
        <taxon>Magnoliopsida</taxon>
        <taxon>eudicotyledons</taxon>
        <taxon>Gunneridae</taxon>
        <taxon>Pentapetalae</taxon>
        <taxon>rosids</taxon>
        <taxon>fabids</taxon>
        <taxon>Fagales</taxon>
        <taxon>Myricaceae</taxon>
        <taxon>Morella</taxon>
    </lineage>
</organism>
<reference evidence="2 3" key="1">
    <citation type="journal article" date="2019" name="Plant Biotechnol. J.">
        <title>The red bayberry genome and genetic basis of sex determination.</title>
        <authorList>
            <person name="Jia H.M."/>
            <person name="Jia H.J."/>
            <person name="Cai Q.L."/>
            <person name="Wang Y."/>
            <person name="Zhao H.B."/>
            <person name="Yang W.F."/>
            <person name="Wang G.Y."/>
            <person name="Li Y.H."/>
            <person name="Zhan D.L."/>
            <person name="Shen Y.T."/>
            <person name="Niu Q.F."/>
            <person name="Chang L."/>
            <person name="Qiu J."/>
            <person name="Zhao L."/>
            <person name="Xie H.B."/>
            <person name="Fu W.Y."/>
            <person name="Jin J."/>
            <person name="Li X.W."/>
            <person name="Jiao Y."/>
            <person name="Zhou C.C."/>
            <person name="Tu T."/>
            <person name="Chai C.Y."/>
            <person name="Gao J.L."/>
            <person name="Fan L.J."/>
            <person name="van de Weg E."/>
            <person name="Wang J.Y."/>
            <person name="Gao Z.S."/>
        </authorList>
    </citation>
    <scope>NUCLEOTIDE SEQUENCE [LARGE SCALE GENOMIC DNA]</scope>
    <source>
        <tissue evidence="2">Leaves</tissue>
    </source>
</reference>
<dbReference type="EMBL" id="RXIC02000023">
    <property type="protein sequence ID" value="KAB1212303.1"/>
    <property type="molecule type" value="Genomic_DNA"/>
</dbReference>
<evidence type="ECO:0000313" key="3">
    <source>
        <dbReference type="Proteomes" id="UP000516437"/>
    </source>
</evidence>
<dbReference type="PANTHER" id="PTHR31109">
    <property type="entry name" value="PROTEIN FAM207A"/>
    <property type="match status" value="1"/>
</dbReference>
<keyword evidence="3" id="KW-1185">Reference proteome</keyword>
<evidence type="ECO:0000256" key="1">
    <source>
        <dbReference type="SAM" id="MobiDB-lite"/>
    </source>
</evidence>
<gene>
    <name evidence="2" type="ORF">CJ030_MR5G025071</name>
</gene>
<dbReference type="PANTHER" id="PTHR31109:SF2">
    <property type="entry name" value="RIBOSOME BIOGENESIS PROTEIN SLX9 HOMOLOG"/>
    <property type="match status" value="1"/>
</dbReference>
<protein>
    <submittedName>
        <fullName evidence="2">Uncharacterized protein</fullName>
    </submittedName>
</protein>
<feature type="compositionally biased region" description="Polar residues" evidence="1">
    <location>
        <begin position="194"/>
        <end position="204"/>
    </location>
</feature>
<feature type="compositionally biased region" description="Basic and acidic residues" evidence="1">
    <location>
        <begin position="172"/>
        <end position="184"/>
    </location>
</feature>